<dbReference type="STRING" id="760011.Spico_1799"/>
<dbReference type="Pfam" id="PF01643">
    <property type="entry name" value="Acyl-ACP_TE"/>
    <property type="match status" value="1"/>
</dbReference>
<sequence length="290" mass="33968">MSETLRPDNVFSTNYKTYTHHVDPFFHAKETFLFEVLQEAAGRHASLKKLSIPDLNRERRTWMITRTRLEIDRYTIWPEDIHVQTWGQEPVKLFFTRGTKGCLADGSPLFTAISWWAVIDTLSGRPVRPQEINDRLGIPPVDNDHPRIDSSYNKRLFFADQDLIPLKEFTPSVRYEDTDSNHHVNNVAYVNWLMEALPDEFRNTYKMSWIDVSWLNQTYRHDTVRMLTGIFPGEGLDSPVPHLFHQLLRVEQDGSQTPLFIAETRWKHRAELVPAYCEQKTQPNISETAR</sequence>
<evidence type="ECO:0000313" key="10">
    <source>
        <dbReference type="EMBL" id="AEC02997.1"/>
    </source>
</evidence>
<protein>
    <submittedName>
        <fullName evidence="10">Acyl-ACP thioesterase</fullName>
    </submittedName>
</protein>
<evidence type="ECO:0000256" key="6">
    <source>
        <dbReference type="ARBA" id="ARBA00023098"/>
    </source>
</evidence>
<evidence type="ECO:0000256" key="5">
    <source>
        <dbReference type="ARBA" id="ARBA00022946"/>
    </source>
</evidence>
<dbReference type="OrthoDB" id="9801517at2"/>
<dbReference type="Pfam" id="PF20791">
    <property type="entry name" value="Acyl-ACP_TE_C"/>
    <property type="match status" value="1"/>
</dbReference>
<keyword evidence="7" id="KW-0275">Fatty acid biosynthesis</keyword>
<dbReference type="Gene3D" id="3.10.129.10">
    <property type="entry name" value="Hotdog Thioesterase"/>
    <property type="match status" value="1"/>
</dbReference>
<evidence type="ECO:0000256" key="1">
    <source>
        <dbReference type="ARBA" id="ARBA00006500"/>
    </source>
</evidence>
<dbReference type="CDD" id="cd00586">
    <property type="entry name" value="4HBT"/>
    <property type="match status" value="1"/>
</dbReference>
<reference evidence="10 11" key="2">
    <citation type="journal article" date="2012" name="Stand. Genomic Sci.">
        <title>Complete genome sequence of the termite hindgut bacterium Spirochaeta coccoides type strain (SPN1(T)), reclassification in the genus Sphaerochaeta as Sphaerochaeta coccoides comb. nov. and emendations of the family Spirochaetaceae and the genus Sphaerochaeta.</title>
        <authorList>
            <person name="Abt B."/>
            <person name="Han C."/>
            <person name="Scheuner C."/>
            <person name="Lu M."/>
            <person name="Lapidus A."/>
            <person name="Nolan M."/>
            <person name="Lucas S."/>
            <person name="Hammon N."/>
            <person name="Deshpande S."/>
            <person name="Cheng J.F."/>
            <person name="Tapia R."/>
            <person name="Goodwin L.A."/>
            <person name="Pitluck S."/>
            <person name="Liolios K."/>
            <person name="Pagani I."/>
            <person name="Ivanova N."/>
            <person name="Mavromatis K."/>
            <person name="Mikhailova N."/>
            <person name="Huntemann M."/>
            <person name="Pati A."/>
            <person name="Chen A."/>
            <person name="Palaniappan K."/>
            <person name="Land M."/>
            <person name="Hauser L."/>
            <person name="Brambilla E.M."/>
            <person name="Rohde M."/>
            <person name="Spring S."/>
            <person name="Gronow S."/>
            <person name="Goker M."/>
            <person name="Woyke T."/>
            <person name="Bristow J."/>
            <person name="Eisen J.A."/>
            <person name="Markowitz V."/>
            <person name="Hugenholtz P."/>
            <person name="Kyrpides N.C."/>
            <person name="Klenk H.P."/>
            <person name="Detter J.C."/>
        </authorList>
    </citation>
    <scope>NUCLEOTIDE SEQUENCE [LARGE SCALE GENOMIC DNA]</scope>
    <source>
        <strain evidence="11">ATCC BAA-1237 / DSM 17374 / SPN1</strain>
    </source>
</reference>
<organism evidence="10 11">
    <name type="scientific">Parasphaerochaeta coccoides (strain ATCC BAA-1237 / DSM 17374 / SPN1)</name>
    <name type="common">Sphaerochaeta coccoides</name>
    <dbReference type="NCBI Taxonomy" id="760011"/>
    <lineage>
        <taxon>Bacteria</taxon>
        <taxon>Pseudomonadati</taxon>
        <taxon>Spirochaetota</taxon>
        <taxon>Spirochaetia</taxon>
        <taxon>Spirochaetales</taxon>
        <taxon>Sphaerochaetaceae</taxon>
        <taxon>Parasphaerochaeta</taxon>
    </lineage>
</organism>
<dbReference type="InterPro" id="IPR045023">
    <property type="entry name" value="FATA/B"/>
</dbReference>
<keyword evidence="11" id="KW-1185">Reference proteome</keyword>
<keyword evidence="6" id="KW-0443">Lipid metabolism</keyword>
<dbReference type="GO" id="GO:0016297">
    <property type="term" value="F:fatty acyl-[ACP] hydrolase activity"/>
    <property type="evidence" value="ECO:0007669"/>
    <property type="project" value="InterPro"/>
</dbReference>
<dbReference type="SUPFAM" id="SSF54637">
    <property type="entry name" value="Thioesterase/thiol ester dehydrase-isomerase"/>
    <property type="match status" value="2"/>
</dbReference>
<dbReference type="KEGG" id="scc:Spico_1799"/>
<evidence type="ECO:0000313" key="11">
    <source>
        <dbReference type="Proteomes" id="UP000007939"/>
    </source>
</evidence>
<dbReference type="PANTHER" id="PTHR31727:SF6">
    <property type="entry name" value="OLEOYL-ACYL CARRIER PROTEIN THIOESTERASE 1, CHLOROPLASTIC"/>
    <property type="match status" value="1"/>
</dbReference>
<dbReference type="EMBL" id="CP002659">
    <property type="protein sequence ID" value="AEC02997.1"/>
    <property type="molecule type" value="Genomic_DNA"/>
</dbReference>
<evidence type="ECO:0000259" key="9">
    <source>
        <dbReference type="Pfam" id="PF20791"/>
    </source>
</evidence>
<dbReference type="InterPro" id="IPR029069">
    <property type="entry name" value="HotDog_dom_sf"/>
</dbReference>
<dbReference type="eggNOG" id="COG3884">
    <property type="taxonomic scope" value="Bacteria"/>
</dbReference>
<dbReference type="InterPro" id="IPR002864">
    <property type="entry name" value="Acyl-ACP_thioesterase_NHD"/>
</dbReference>
<keyword evidence="4" id="KW-0276">Fatty acid metabolism</keyword>
<evidence type="ECO:0000256" key="3">
    <source>
        <dbReference type="ARBA" id="ARBA00022801"/>
    </source>
</evidence>
<dbReference type="Proteomes" id="UP000007939">
    <property type="component" value="Chromosome"/>
</dbReference>
<dbReference type="HOGENOM" id="CLU_045466_2_0_12"/>
<dbReference type="InterPro" id="IPR049427">
    <property type="entry name" value="Acyl-ACP_TE_C"/>
</dbReference>
<name>F4GLV6_PARC1</name>
<accession>F4GLV6</accession>
<feature type="domain" description="Acyl-ACP thioesterase-like C-terminal" evidence="9">
    <location>
        <begin position="172"/>
        <end position="229"/>
    </location>
</feature>
<evidence type="ECO:0000256" key="4">
    <source>
        <dbReference type="ARBA" id="ARBA00022832"/>
    </source>
</evidence>
<gene>
    <name evidence="10" type="ordered locus">Spico_1799</name>
</gene>
<comment type="similarity">
    <text evidence="1">Belongs to the acyl-ACP thioesterase family.</text>
</comment>
<evidence type="ECO:0000256" key="7">
    <source>
        <dbReference type="ARBA" id="ARBA00023160"/>
    </source>
</evidence>
<dbReference type="GO" id="GO:0000036">
    <property type="term" value="F:acyl carrier activity"/>
    <property type="evidence" value="ECO:0007669"/>
    <property type="project" value="TreeGrafter"/>
</dbReference>
<keyword evidence="3" id="KW-0378">Hydrolase</keyword>
<keyword evidence="5" id="KW-0809">Transit peptide</keyword>
<dbReference type="AlphaFoldDB" id="F4GLV6"/>
<dbReference type="RefSeq" id="WP_013740390.1">
    <property type="nucleotide sequence ID" value="NC_015436.1"/>
</dbReference>
<reference evidence="11" key="1">
    <citation type="submission" date="2011-04" db="EMBL/GenBank/DDBJ databases">
        <title>The complete genome of Spirochaeta coccoides DSM 17374.</title>
        <authorList>
            <person name="Lucas S."/>
            <person name="Copeland A."/>
            <person name="Lapidus A."/>
            <person name="Bruce D."/>
            <person name="Goodwin L."/>
            <person name="Pitluck S."/>
            <person name="Peters L."/>
            <person name="Kyrpides N."/>
            <person name="Mavromatis K."/>
            <person name="Pagani I."/>
            <person name="Ivanova N."/>
            <person name="Ovchinnikova G."/>
            <person name="Lu M."/>
            <person name="Detter J.C."/>
            <person name="Tapia R."/>
            <person name="Han C."/>
            <person name="Land M."/>
            <person name="Hauser L."/>
            <person name="Markowitz V."/>
            <person name="Cheng J.-F."/>
            <person name="Hugenholtz P."/>
            <person name="Woyke T."/>
            <person name="Wu D."/>
            <person name="Spring S."/>
            <person name="Schroeder M."/>
            <person name="Brambilla E."/>
            <person name="Klenk H.-P."/>
            <person name="Eisen J.A."/>
        </authorList>
    </citation>
    <scope>NUCLEOTIDE SEQUENCE [LARGE SCALE GENOMIC DNA]</scope>
    <source>
        <strain evidence="11">ATCC BAA-1237 / DSM 17374 / SPN1</strain>
    </source>
</reference>
<proteinExistence type="inferred from homology"/>
<evidence type="ECO:0000256" key="2">
    <source>
        <dbReference type="ARBA" id="ARBA00022516"/>
    </source>
</evidence>
<feature type="domain" description="Acyl-ACP thioesterase N-terminal hotdog" evidence="8">
    <location>
        <begin position="9"/>
        <end position="128"/>
    </location>
</feature>
<keyword evidence="2" id="KW-0444">Lipid biosynthesis</keyword>
<dbReference type="PANTHER" id="PTHR31727">
    <property type="entry name" value="OLEOYL-ACYL CARRIER PROTEIN THIOESTERASE 1, CHLOROPLASTIC"/>
    <property type="match status" value="1"/>
</dbReference>
<evidence type="ECO:0000259" key="8">
    <source>
        <dbReference type="Pfam" id="PF01643"/>
    </source>
</evidence>